<feature type="compositionally biased region" description="Basic and acidic residues" evidence="1">
    <location>
        <begin position="195"/>
        <end position="204"/>
    </location>
</feature>
<feature type="region of interest" description="Disordered" evidence="1">
    <location>
        <begin position="135"/>
        <end position="204"/>
    </location>
</feature>
<feature type="compositionally biased region" description="Low complexity" evidence="1">
    <location>
        <begin position="135"/>
        <end position="186"/>
    </location>
</feature>
<dbReference type="AlphaFoldDB" id="A0A815MX42"/>
<comment type="caution">
    <text evidence="2">The sequence shown here is derived from an EMBL/GenBank/DDBJ whole genome shotgun (WGS) entry which is preliminary data.</text>
</comment>
<evidence type="ECO:0000256" key="1">
    <source>
        <dbReference type="SAM" id="MobiDB-lite"/>
    </source>
</evidence>
<accession>A0A815MX42</accession>
<feature type="region of interest" description="Disordered" evidence="1">
    <location>
        <begin position="312"/>
        <end position="340"/>
    </location>
</feature>
<name>A0A815MX42_ADIRI</name>
<keyword evidence="3" id="KW-1185">Reference proteome</keyword>
<evidence type="ECO:0000313" key="2">
    <source>
        <dbReference type="EMBL" id="CAF1429166.1"/>
    </source>
</evidence>
<evidence type="ECO:0000313" key="3">
    <source>
        <dbReference type="Proteomes" id="UP000663828"/>
    </source>
</evidence>
<organism evidence="2 3">
    <name type="scientific">Adineta ricciae</name>
    <name type="common">Rotifer</name>
    <dbReference type="NCBI Taxonomy" id="249248"/>
    <lineage>
        <taxon>Eukaryota</taxon>
        <taxon>Metazoa</taxon>
        <taxon>Spiralia</taxon>
        <taxon>Gnathifera</taxon>
        <taxon>Rotifera</taxon>
        <taxon>Eurotatoria</taxon>
        <taxon>Bdelloidea</taxon>
        <taxon>Adinetida</taxon>
        <taxon>Adinetidae</taxon>
        <taxon>Adineta</taxon>
    </lineage>
</organism>
<dbReference type="Proteomes" id="UP000663828">
    <property type="component" value="Unassembled WGS sequence"/>
</dbReference>
<sequence>MTPMSSVPVQLLIYVMPTPNCSIAPSIVPLDGCLEVTASVMKSFNISIINRCNPFISNVSSVVVSKGVTGMQVSNITQSSTNVSMFYTTFTWTPQTNQLGQQQLCIIAVTDEMVQSAEYCVIFTVIASYSPCVTTTTSTTTSSTSSTTTTSTSSSTTSTSTTTTTTSTTSTSTSTTSTTTTTVTTTKSARHRHQQQKEKRIDHDLPSVERVGQKTRYRELNKKIRLTTPNVNDHAYDSIDLIKNRDSYLSMTKSQTSAEINDIRVQDAETPFEIRNATIQSPNHVQENNSASVNHRPGVEVCRVSRMSKLYESNESLSNTQRLTTNKPTRTASTSPRKASGTTVIKLLRNKNVRAVSTDANSNKLDEQRYCDEALSISTNKTNQILIKSSKSTAVKTVDSSLKAQSRPTSLREIRVVKVPKSIITSPVVIDLLKE</sequence>
<reference evidence="2" key="1">
    <citation type="submission" date="2021-02" db="EMBL/GenBank/DDBJ databases">
        <authorList>
            <person name="Nowell W R."/>
        </authorList>
    </citation>
    <scope>NUCLEOTIDE SEQUENCE</scope>
</reference>
<protein>
    <submittedName>
        <fullName evidence="2">Uncharacterized protein</fullName>
    </submittedName>
</protein>
<gene>
    <name evidence="2" type="ORF">XAT740_LOCUS35672</name>
</gene>
<dbReference type="EMBL" id="CAJNOR010003596">
    <property type="protein sequence ID" value="CAF1429166.1"/>
    <property type="molecule type" value="Genomic_DNA"/>
</dbReference>
<proteinExistence type="predicted"/>